<evidence type="ECO:0000256" key="7">
    <source>
        <dbReference type="SAM" id="MobiDB-lite"/>
    </source>
</evidence>
<dbReference type="SMART" id="SM00339">
    <property type="entry name" value="FH"/>
    <property type="match status" value="4"/>
</dbReference>
<dbReference type="InterPro" id="IPR001766">
    <property type="entry name" value="Fork_head_dom"/>
</dbReference>
<dbReference type="GO" id="GO:0006355">
    <property type="term" value="P:regulation of DNA-templated transcription"/>
    <property type="evidence" value="ECO:0000318"/>
    <property type="project" value="GO_Central"/>
</dbReference>
<evidence type="ECO:0000256" key="4">
    <source>
        <dbReference type="ARBA" id="ARBA00023163"/>
    </source>
</evidence>
<dbReference type="InterPro" id="IPR047119">
    <property type="entry name" value="FOXN2/3-like"/>
</dbReference>
<gene>
    <name evidence="8" type="primary">WBGene00280893</name>
</gene>
<evidence type="ECO:0000313" key="9">
    <source>
        <dbReference type="Proteomes" id="UP000005239"/>
    </source>
</evidence>
<dbReference type="PROSITE" id="PS00658">
    <property type="entry name" value="FORK_HEAD_2"/>
    <property type="match status" value="1"/>
</dbReference>
<evidence type="ECO:0000256" key="1">
    <source>
        <dbReference type="ARBA" id="ARBA00004123"/>
    </source>
</evidence>
<evidence type="ECO:0000256" key="2">
    <source>
        <dbReference type="ARBA" id="ARBA00023015"/>
    </source>
</evidence>
<feature type="DNA-binding region" description="Fork-head" evidence="6">
    <location>
        <begin position="635"/>
        <end position="710"/>
    </location>
</feature>
<comment type="subcellular location">
    <subcellularLocation>
        <location evidence="1 6">Nucleus</location>
    </subcellularLocation>
</comment>
<dbReference type="GO" id="GO:0003700">
    <property type="term" value="F:DNA-binding transcription factor activity"/>
    <property type="evidence" value="ECO:0000318"/>
    <property type="project" value="GO_Central"/>
</dbReference>
<keyword evidence="9" id="KW-1185">Reference proteome</keyword>
<dbReference type="EnsemblMetazoa" id="PPA42524.1">
    <property type="protein sequence ID" value="PPA42524.1"/>
    <property type="gene ID" value="WBGene00280893"/>
</dbReference>
<evidence type="ECO:0000313" key="8">
    <source>
        <dbReference type="EnsemblMetazoa" id="PPA42524.1"/>
    </source>
</evidence>
<keyword evidence="3 6" id="KW-0238">DNA-binding</keyword>
<dbReference type="Gene3D" id="1.10.10.10">
    <property type="entry name" value="Winged helix-like DNA-binding domain superfamily/Winged helix DNA-binding domain"/>
    <property type="match status" value="5"/>
</dbReference>
<dbReference type="PROSITE" id="PS50039">
    <property type="entry name" value="FORK_HEAD_3"/>
    <property type="match status" value="5"/>
</dbReference>
<reference evidence="9" key="1">
    <citation type="journal article" date="2008" name="Nat. Genet.">
        <title>The Pristionchus pacificus genome provides a unique perspective on nematode lifestyle and parasitism.</title>
        <authorList>
            <person name="Dieterich C."/>
            <person name="Clifton S.W."/>
            <person name="Schuster L.N."/>
            <person name="Chinwalla A."/>
            <person name="Delehaunty K."/>
            <person name="Dinkelacker I."/>
            <person name="Fulton L."/>
            <person name="Fulton R."/>
            <person name="Godfrey J."/>
            <person name="Minx P."/>
            <person name="Mitreva M."/>
            <person name="Roeseler W."/>
            <person name="Tian H."/>
            <person name="Witte H."/>
            <person name="Yang S.P."/>
            <person name="Wilson R.K."/>
            <person name="Sommer R.J."/>
        </authorList>
    </citation>
    <scope>NUCLEOTIDE SEQUENCE [LARGE SCALE GENOMIC DNA]</scope>
    <source>
        <strain evidence="9">PS312</strain>
    </source>
</reference>
<evidence type="ECO:0000256" key="5">
    <source>
        <dbReference type="ARBA" id="ARBA00023242"/>
    </source>
</evidence>
<dbReference type="InterPro" id="IPR036388">
    <property type="entry name" value="WH-like_DNA-bd_sf"/>
</dbReference>
<accession>A0A2A6BWX3</accession>
<dbReference type="PRINTS" id="PR00053">
    <property type="entry name" value="FORKHEAD"/>
</dbReference>
<feature type="compositionally biased region" description="Basic and acidic residues" evidence="7">
    <location>
        <begin position="1398"/>
        <end position="1407"/>
    </location>
</feature>
<feature type="region of interest" description="Disordered" evidence="7">
    <location>
        <begin position="1386"/>
        <end position="1407"/>
    </location>
</feature>
<feature type="region of interest" description="Disordered" evidence="7">
    <location>
        <begin position="824"/>
        <end position="845"/>
    </location>
</feature>
<name>A0A2A6BWX3_PRIPA</name>
<dbReference type="InterPro" id="IPR030456">
    <property type="entry name" value="TF_fork_head_CS_2"/>
</dbReference>
<dbReference type="PANTHER" id="PTHR13962:SF17">
    <property type="entry name" value="FORKHEAD BOX PROTEIN N4"/>
    <property type="match status" value="1"/>
</dbReference>
<dbReference type="Pfam" id="PF00250">
    <property type="entry name" value="Forkhead"/>
    <property type="match status" value="5"/>
</dbReference>
<evidence type="ECO:0000256" key="6">
    <source>
        <dbReference type="PROSITE-ProRule" id="PRU00089"/>
    </source>
</evidence>
<feature type="DNA-binding region" description="Fork-head" evidence="6">
    <location>
        <begin position="1043"/>
        <end position="1098"/>
    </location>
</feature>
<dbReference type="InterPro" id="IPR036390">
    <property type="entry name" value="WH_DNA-bd_sf"/>
</dbReference>
<accession>A0A8R1Z0H4</accession>
<feature type="DNA-binding region" description="Fork-head" evidence="6">
    <location>
        <begin position="747"/>
        <end position="819"/>
    </location>
</feature>
<proteinExistence type="predicted"/>
<dbReference type="GO" id="GO:0005634">
    <property type="term" value="C:nucleus"/>
    <property type="evidence" value="ECO:0000318"/>
    <property type="project" value="GO_Central"/>
</dbReference>
<evidence type="ECO:0000256" key="3">
    <source>
        <dbReference type="ARBA" id="ARBA00023125"/>
    </source>
</evidence>
<sequence length="1444" mass="164962">MGMLNMRLLPPLYKYSELEKYAGQNIDNFEYEVYGFERLDEMSKASTNTGKQRWNKLVKQTEYSKENENTMQFFAGKEQPTLVSPSCTNRIEAEVKSLNNSEQAVQRKSTKKPKLTFTSLIALALLNSETGRLPVQDIYAFITKEFPYFLTAEGGWRNSVRHSLSKSNMFTKVLIPSMDFTRDVSLWSILPEKKEKIKSDLAAQAERNKIDDDLQRHHIENPSKYHVEQKIQKPLTKFKAVKLQDAEKLAAVNAIENNNFMESLAEHNSSVAGRRRNGSFPLTFNNSLNISPTNVEELGSFLTKRPAILSRSTAKRPISSVSGYRITSDSQFAKKQCYESRPIDPSTMTSRTHPMGEIEHWRNEALIFARSDNLGNLLKTSLELMNSVIMSGSHSKTLPLKVQALRMECASVQDDDPNSDDESRMLHYGVTSTVCAMIISLTGNNETEPGMSANQLRVEEIEQWRIKALHFSRSDMLGQIIKGSLELMQRVIATGLRSQTLPLKIKAMSMECESAMADDPNREDSSRSLHYGVIFAICTLLEAMTSKENEKAPEIKMAPIRGVRRVRFEIEEDVSPSSTRDGSISMDDTNRGTDIQERRLLETTSPEEVEQCMSETTASTTNIINDIPNESDEEKPSLTYREMIVEALENSKTKQLSSAEICQYICAKYPYYRSKPEAVEKSVGPCLSKHFRSIASKHTMWRMYYRQKGSRIQEMNTVEIRSPEEPDICIADNNNDNDTTIECEGGRPQLPFREMIIHALNNSEIKQLSTAEICEYICNKYPHYRDKVETLEKSINRCLSKHFRPIVSGLTMWRMYYKHKRNNVQGQHSVEATDDEESSRKKGRMAHHSFNEIDAHASMNTEHDWMNAVDMTNFGENISPIIDQQVRNANLSANISPFVDHSSTSMHSQADEEPQAHAVESPSAFVDFEPSGIDNDSAKLEKQKADNFELENIVEKPSKSYRKMITEILQSRPAEYLSTAQIAKSIRDQYPYYREKYTERTMKNICNTTLSRNFQKINTSNMPALWTIRSENTTSETENADKKPSKNYREMIIDILGNSPTKFLTAAQIAKSIRDQYPYYRENYTEQAMLNGIYPTLSKRFNKAGVINGQALWSTEDNAADVSIVEESLSELPKTYRYQIEEALKSSGPRTSMEISQYICEKYPTKCNAYDLRQRFKNNNERRSYVMVNTFGRRENFEQSFSCDGHPMWSIRSEIQVNAVNASVESTIREIDECNTVPIVSHSTIGKVTEGQSKTYKEKIEDAIMNSDKNMISVNEICEFIRDKYPHSDISKLRKNVGNRLSDYFQKTVLSNGECLWSMRPEDTILGTFATPEIWEAIHQTDFVSYRQLCDTSANETCKRSINEGPRNALNPCLFSRTLNKYIERSARGGQSIPPSSPKEEGWTDERRECTNSISVFTKARLNRADRFINGKQMGEKTQKKGAR</sequence>
<feature type="DNA-binding region" description="Fork-head" evidence="6">
    <location>
        <begin position="112"/>
        <end position="208"/>
    </location>
</feature>
<feature type="region of interest" description="Disordered" evidence="7">
    <location>
        <begin position="572"/>
        <end position="592"/>
    </location>
</feature>
<dbReference type="GO" id="GO:0000987">
    <property type="term" value="F:cis-regulatory region sequence-specific DNA binding"/>
    <property type="evidence" value="ECO:0000318"/>
    <property type="project" value="GO_Central"/>
</dbReference>
<dbReference type="SUPFAM" id="SSF46785">
    <property type="entry name" value="Winged helix' DNA-binding domain"/>
    <property type="match status" value="5"/>
</dbReference>
<dbReference type="PANTHER" id="PTHR13962">
    <property type="entry name" value="FORKHEAD BOX PROTEIN N3-LIKE PROTEIN-RELATED"/>
    <property type="match status" value="1"/>
</dbReference>
<reference evidence="8" key="2">
    <citation type="submission" date="2022-06" db="UniProtKB">
        <authorList>
            <consortium name="EnsemblMetazoa"/>
        </authorList>
    </citation>
    <scope>IDENTIFICATION</scope>
    <source>
        <strain evidence="8">PS312</strain>
    </source>
</reference>
<dbReference type="Proteomes" id="UP000005239">
    <property type="component" value="Unassembled WGS sequence"/>
</dbReference>
<protein>
    <submittedName>
        <fullName evidence="8">Uncharacterized protein</fullName>
    </submittedName>
</protein>
<organism evidence="8 9">
    <name type="scientific">Pristionchus pacificus</name>
    <name type="common">Parasitic nematode worm</name>
    <dbReference type="NCBI Taxonomy" id="54126"/>
    <lineage>
        <taxon>Eukaryota</taxon>
        <taxon>Metazoa</taxon>
        <taxon>Ecdysozoa</taxon>
        <taxon>Nematoda</taxon>
        <taxon>Chromadorea</taxon>
        <taxon>Rhabditida</taxon>
        <taxon>Rhabditina</taxon>
        <taxon>Diplogasteromorpha</taxon>
        <taxon>Diplogasteroidea</taxon>
        <taxon>Neodiplogasteridae</taxon>
        <taxon>Pristionchus</taxon>
    </lineage>
</organism>
<keyword evidence="5 6" id="KW-0539">Nucleus</keyword>
<keyword evidence="2" id="KW-0805">Transcription regulation</keyword>
<feature type="DNA-binding region" description="Fork-head" evidence="6">
    <location>
        <begin position="956"/>
        <end position="1047"/>
    </location>
</feature>
<keyword evidence="4" id="KW-0804">Transcription</keyword>